<dbReference type="InParanoid" id="A0A4W6BTR1"/>
<evidence type="ECO:0000256" key="3">
    <source>
        <dbReference type="SAM" id="Phobius"/>
    </source>
</evidence>
<proteinExistence type="predicted"/>
<dbReference type="InterPro" id="IPR003591">
    <property type="entry name" value="Leu-rich_rpt_typical-subtyp"/>
</dbReference>
<keyword evidence="2" id="KW-0677">Repeat</keyword>
<evidence type="ECO:0000256" key="2">
    <source>
        <dbReference type="ARBA" id="ARBA00022737"/>
    </source>
</evidence>
<dbReference type="InterPro" id="IPR032675">
    <property type="entry name" value="LRR_dom_sf"/>
</dbReference>
<keyword evidence="4" id="KW-0732">Signal</keyword>
<dbReference type="Gene3D" id="3.80.10.10">
    <property type="entry name" value="Ribonuclease Inhibitor"/>
    <property type="match status" value="1"/>
</dbReference>
<evidence type="ECO:0000256" key="4">
    <source>
        <dbReference type="SAM" id="SignalP"/>
    </source>
</evidence>
<reference evidence="5" key="3">
    <citation type="submission" date="2025-09" db="UniProtKB">
        <authorList>
            <consortium name="Ensembl"/>
        </authorList>
    </citation>
    <scope>IDENTIFICATION</scope>
</reference>
<dbReference type="PANTHER" id="PTHR24366">
    <property type="entry name" value="IG(IMMUNOGLOBULIN) AND LRR(LEUCINE RICH REPEAT) DOMAINS"/>
    <property type="match status" value="1"/>
</dbReference>
<accession>A0A4W6BTR1</accession>
<keyword evidence="3" id="KW-0472">Membrane</keyword>
<evidence type="ECO:0000256" key="1">
    <source>
        <dbReference type="ARBA" id="ARBA00022614"/>
    </source>
</evidence>
<feature type="signal peptide" evidence="4">
    <location>
        <begin position="1"/>
        <end position="35"/>
    </location>
</feature>
<dbReference type="AlphaFoldDB" id="A0A4W6BTR1"/>
<name>A0A4W6BTR1_LATCA</name>
<dbReference type="SUPFAM" id="SSF52058">
    <property type="entry name" value="L domain-like"/>
    <property type="match status" value="1"/>
</dbReference>
<keyword evidence="3" id="KW-0812">Transmembrane</keyword>
<sequence>MKNVSPRIKQDQNFFQWSSPPLLLLLLLLFLLLSSSPPPPLLSSSLSSPLLLLFLSSSSSSSSPPLLLSSSLSFPLLLLHHSLTMCKFPSLTCPGVLCPQVPVGLSNLTIRLFLDKNLLSFLPTDSFSDLFQLQFPVSSQLSSLEAGCFRGLESSLRFLDLSSNWLSALDPAALGGLRAAANLTHNPWHCDCRMQLDLDPSSLNEVVCQTSDLPNLAVGMPLVLLVEDWDLCLSVRRTTDVVMLVTMFLWFSMVIFYLVCYIRQNQEDARRHVEYLKSLQSHQV</sequence>
<reference evidence="5" key="2">
    <citation type="submission" date="2025-08" db="UniProtKB">
        <authorList>
            <consortium name="Ensembl"/>
        </authorList>
    </citation>
    <scope>IDENTIFICATION</scope>
</reference>
<keyword evidence="3" id="KW-1133">Transmembrane helix</keyword>
<dbReference type="STRING" id="8187.ENSLCAP00010002795"/>
<dbReference type="SMART" id="SM00369">
    <property type="entry name" value="LRR_TYP"/>
    <property type="match status" value="2"/>
</dbReference>
<gene>
    <name evidence="5" type="primary">LRRC3C</name>
</gene>
<dbReference type="Ensembl" id="ENSLCAT00010002888.1">
    <property type="protein sequence ID" value="ENSLCAP00010002795.1"/>
    <property type="gene ID" value="ENSLCAG00010001532.1"/>
</dbReference>
<dbReference type="Proteomes" id="UP000314980">
    <property type="component" value="Unassembled WGS sequence"/>
</dbReference>
<feature type="chain" id="PRO_5021208452" evidence="4">
    <location>
        <begin position="36"/>
        <end position="284"/>
    </location>
</feature>
<keyword evidence="6" id="KW-1185">Reference proteome</keyword>
<dbReference type="GeneTree" id="ENSGT00940000154360"/>
<reference evidence="6" key="1">
    <citation type="submission" date="2015-09" db="EMBL/GenBank/DDBJ databases">
        <authorList>
            <person name="Sai Rama Sridatta P."/>
        </authorList>
    </citation>
    <scope>NUCLEOTIDE SEQUENCE [LARGE SCALE GENOMIC DNA]</scope>
</reference>
<evidence type="ECO:0000313" key="6">
    <source>
        <dbReference type="Proteomes" id="UP000314980"/>
    </source>
</evidence>
<protein>
    <submittedName>
        <fullName evidence="5">Leucine rich repeat containing 3C</fullName>
    </submittedName>
</protein>
<organism evidence="5 6">
    <name type="scientific">Lates calcarifer</name>
    <name type="common">Barramundi</name>
    <name type="synonym">Holocentrus calcarifer</name>
    <dbReference type="NCBI Taxonomy" id="8187"/>
    <lineage>
        <taxon>Eukaryota</taxon>
        <taxon>Metazoa</taxon>
        <taxon>Chordata</taxon>
        <taxon>Craniata</taxon>
        <taxon>Vertebrata</taxon>
        <taxon>Euteleostomi</taxon>
        <taxon>Actinopterygii</taxon>
        <taxon>Neopterygii</taxon>
        <taxon>Teleostei</taxon>
        <taxon>Neoteleostei</taxon>
        <taxon>Acanthomorphata</taxon>
        <taxon>Carangaria</taxon>
        <taxon>Carangaria incertae sedis</taxon>
        <taxon>Centropomidae</taxon>
        <taxon>Lates</taxon>
    </lineage>
</organism>
<feature type="transmembrane region" description="Helical" evidence="3">
    <location>
        <begin position="241"/>
        <end position="262"/>
    </location>
</feature>
<evidence type="ECO:0000313" key="5">
    <source>
        <dbReference type="Ensembl" id="ENSLCAP00010002795.1"/>
    </source>
</evidence>
<keyword evidence="1" id="KW-0433">Leucine-rich repeat</keyword>
<dbReference type="PANTHER" id="PTHR24366:SF171">
    <property type="entry name" value="LEUCINE RICH REPEAT NEURONAL 4"/>
    <property type="match status" value="1"/>
</dbReference>